<dbReference type="Proteomes" id="UP000281343">
    <property type="component" value="Unassembled WGS sequence"/>
</dbReference>
<dbReference type="EMBL" id="RCNT01000007">
    <property type="protein sequence ID" value="RMA41615.1"/>
    <property type="molecule type" value="Genomic_DNA"/>
</dbReference>
<dbReference type="RefSeq" id="WP_121898871.1">
    <property type="nucleotide sequence ID" value="NZ_CP159473.1"/>
</dbReference>
<keyword evidence="2" id="KW-1185">Reference proteome</keyword>
<organism evidence="1 2">
    <name type="scientific">Rhodophyticola porphyridii</name>
    <dbReference type="NCBI Taxonomy" id="1852017"/>
    <lineage>
        <taxon>Bacteria</taxon>
        <taxon>Pseudomonadati</taxon>
        <taxon>Pseudomonadota</taxon>
        <taxon>Alphaproteobacteria</taxon>
        <taxon>Rhodobacterales</taxon>
        <taxon>Roseobacteraceae</taxon>
        <taxon>Rhodophyticola</taxon>
    </lineage>
</organism>
<protein>
    <recommendedName>
        <fullName evidence="3">Twin-arginine translocation signal domain-containing protein</fullName>
    </recommendedName>
</protein>
<comment type="caution">
    <text evidence="1">The sequence shown here is derived from an EMBL/GenBank/DDBJ whole genome shotgun (WGS) entry which is preliminary data.</text>
</comment>
<evidence type="ECO:0008006" key="3">
    <source>
        <dbReference type="Google" id="ProtNLM"/>
    </source>
</evidence>
<proteinExistence type="predicted"/>
<evidence type="ECO:0000313" key="1">
    <source>
        <dbReference type="EMBL" id="RMA41615.1"/>
    </source>
</evidence>
<dbReference type="InterPro" id="IPR006311">
    <property type="entry name" value="TAT_signal"/>
</dbReference>
<gene>
    <name evidence="1" type="ORF">D9R08_14785</name>
</gene>
<dbReference type="PROSITE" id="PS51318">
    <property type="entry name" value="TAT"/>
    <property type="match status" value="1"/>
</dbReference>
<evidence type="ECO:0000313" key="2">
    <source>
        <dbReference type="Proteomes" id="UP000281343"/>
    </source>
</evidence>
<accession>A0A3L9Y2F1</accession>
<dbReference type="OrthoDB" id="7876980at2"/>
<reference evidence="1 2" key="1">
    <citation type="submission" date="2018-10" db="EMBL/GenBank/DDBJ databases">
        <authorList>
            <person name="Jung H.S."/>
            <person name="Jeon C.O."/>
        </authorList>
    </citation>
    <scope>NUCLEOTIDE SEQUENCE [LARGE SCALE GENOMIC DNA]</scope>
    <source>
        <strain evidence="1 2">MA-7-27</strain>
    </source>
</reference>
<name>A0A3L9Y2F1_9RHOB</name>
<dbReference type="AlphaFoldDB" id="A0A3L9Y2F1"/>
<sequence length="69" mass="7637">MVEKKAKPQEITRRGFVGAVAGVSVGAVAAGSARPAFAEEVGDERTKQRYQETEHVLAFYRTNRYYTGE</sequence>